<dbReference type="AlphaFoldDB" id="A0A5B8RI37"/>
<gene>
    <name evidence="1" type="ORF">KBTEX_02975</name>
</gene>
<reference evidence="1" key="1">
    <citation type="submission" date="2019-06" db="EMBL/GenBank/DDBJ databases">
        <authorList>
            <person name="Murdoch R.W."/>
            <person name="Fathepure B."/>
        </authorList>
    </citation>
    <scope>NUCLEOTIDE SEQUENCE</scope>
</reference>
<name>A0A5B8RI37_9ZZZZ</name>
<organism evidence="1">
    <name type="scientific">uncultured organism</name>
    <dbReference type="NCBI Taxonomy" id="155900"/>
    <lineage>
        <taxon>unclassified sequences</taxon>
        <taxon>environmental samples</taxon>
    </lineage>
</organism>
<protein>
    <submittedName>
        <fullName evidence="1">Uncharacterized protein</fullName>
    </submittedName>
</protein>
<dbReference type="EMBL" id="MN079158">
    <property type="protein sequence ID" value="QEA06635.1"/>
    <property type="molecule type" value="Genomic_DNA"/>
</dbReference>
<evidence type="ECO:0000313" key="1">
    <source>
        <dbReference type="EMBL" id="QEA06635.1"/>
    </source>
</evidence>
<accession>A0A5B8RI37</accession>
<sequence length="320" mass="33650">MLRRRVQQLDGAADHPAIHVAVDLGEVAGLEAQVHAELGQLVAEHGVPGPQRRDGGLVAGLLVDVQPGALAEGDQRGAVGLAQRLQIAEHQAADLVAHGHLDLRQARAYRQPADQLRELAEAVRHPGVEDVALADVRDERAHLLAKTHEYAVALGGDELHPEPGLAPVAPGFAGQRLQPLLRAHAAHVLEQLGEHLPLVTDLVLGREVLETAAAAGAVVRAARLDPPRRALQDLQQPRLVASAVALDVLEAHPLAGQRAVDEHGLVRDVGDAAALVTHTLDGGFHRLAGNPSLASCHASPVLVGAGYAPCQAARNSFRWG</sequence>
<proteinExistence type="predicted"/>